<comment type="caution">
    <text evidence="4">The sequence shown here is derived from an EMBL/GenBank/DDBJ whole genome shotgun (WGS) entry which is preliminary data.</text>
</comment>
<dbReference type="AlphaFoldDB" id="A0AAV4C1R2"/>
<proteinExistence type="predicted"/>
<dbReference type="Pfam" id="PF04438">
    <property type="entry name" value="zf-HIT"/>
    <property type="match status" value="1"/>
</dbReference>
<organism evidence="4 5">
    <name type="scientific">Plakobranchus ocellatus</name>
    <dbReference type="NCBI Taxonomy" id="259542"/>
    <lineage>
        <taxon>Eukaryota</taxon>
        <taxon>Metazoa</taxon>
        <taxon>Spiralia</taxon>
        <taxon>Lophotrochozoa</taxon>
        <taxon>Mollusca</taxon>
        <taxon>Gastropoda</taxon>
        <taxon>Heterobranchia</taxon>
        <taxon>Euthyneura</taxon>
        <taxon>Panpulmonata</taxon>
        <taxon>Sacoglossa</taxon>
        <taxon>Placobranchoidea</taxon>
        <taxon>Plakobranchidae</taxon>
        <taxon>Plakobranchus</taxon>
    </lineage>
</organism>
<dbReference type="EMBL" id="BLXT01005762">
    <property type="protein sequence ID" value="GFO25565.1"/>
    <property type="molecule type" value="Genomic_DNA"/>
</dbReference>
<dbReference type="PANTHER" id="PTHR15555">
    <property type="entry name" value="ZINC FINGER HIT DOMAIN CONTAINING PROTEIN 2 PROTEIN FON -RELATED"/>
    <property type="match status" value="1"/>
</dbReference>
<sequence>MAAVSEKPKMKVDDIKILQDNDEENVLSCKMCFKAVAKYTCPRCNMSYCSLPCYQSEKHSGCSEAFYKDCVVDELSQMTPGSEDKQKVLEMLAKDLKDRTEEDPGESSEDDLADRVEDLDLDDDIGVVWGRLKPKEKEEFARMLQDGRLAHIIELWTPWWNCEENKKLVLENGETKKKQSLQQMPDILTDIPDINHLLKNNRPSAECKFNLINVLFAYAFVSRLHNGCHLECPMDSAQDVLESCFVLRDQNRCGSAGEAIQKALDDVCTKGNRTDGSSHSFNLKILEDVQQLVCGPGKEKSLTFISVALSDLITLFQSTLRIIKKELKDRRQNGSDESDLIIMRSSAFKAQKKLEFLLSWSQRYGIGAHQLLPQLQFEIETRQAEAEQVDEIKAAIESNFENLKPVHSNDKNEETAQPATRNAKIIELD</sequence>
<dbReference type="Gene3D" id="3.30.60.190">
    <property type="match status" value="1"/>
</dbReference>
<keyword evidence="1" id="KW-0862">Zinc</keyword>
<keyword evidence="1" id="KW-0863">Zinc-finger</keyword>
<dbReference type="PANTHER" id="PTHR15555:SF0">
    <property type="entry name" value="ZINC FINGER HIT DOMAIN-CONTAINING PROTEIN 2"/>
    <property type="match status" value="1"/>
</dbReference>
<feature type="domain" description="HIT-type" evidence="3">
    <location>
        <begin position="29"/>
        <end position="62"/>
    </location>
</feature>
<evidence type="ECO:0000259" key="3">
    <source>
        <dbReference type="PROSITE" id="PS51083"/>
    </source>
</evidence>
<dbReference type="InterPro" id="IPR039646">
    <property type="entry name" value="ZNHIT2"/>
</dbReference>
<gene>
    <name evidence="4" type="ORF">PoB_005207000</name>
</gene>
<dbReference type="Proteomes" id="UP000735302">
    <property type="component" value="Unassembled WGS sequence"/>
</dbReference>
<evidence type="ECO:0000313" key="4">
    <source>
        <dbReference type="EMBL" id="GFO25565.1"/>
    </source>
</evidence>
<accession>A0AAV4C1R2</accession>
<name>A0AAV4C1R2_9GAST</name>
<dbReference type="GO" id="GO:0008270">
    <property type="term" value="F:zinc ion binding"/>
    <property type="evidence" value="ECO:0007669"/>
    <property type="project" value="UniProtKB-UniRule"/>
</dbReference>
<dbReference type="SUPFAM" id="SSF144232">
    <property type="entry name" value="HIT/MYND zinc finger-like"/>
    <property type="match status" value="1"/>
</dbReference>
<feature type="region of interest" description="Disordered" evidence="2">
    <location>
        <begin position="403"/>
        <end position="429"/>
    </location>
</feature>
<dbReference type="PROSITE" id="PS51083">
    <property type="entry name" value="ZF_HIT"/>
    <property type="match status" value="1"/>
</dbReference>
<evidence type="ECO:0000256" key="2">
    <source>
        <dbReference type="SAM" id="MobiDB-lite"/>
    </source>
</evidence>
<evidence type="ECO:0000313" key="5">
    <source>
        <dbReference type="Proteomes" id="UP000735302"/>
    </source>
</evidence>
<protein>
    <submittedName>
        <fullName evidence="4">Zinc finger hit domain-containing protein 2</fullName>
    </submittedName>
</protein>
<evidence type="ECO:0000256" key="1">
    <source>
        <dbReference type="PROSITE-ProRule" id="PRU00453"/>
    </source>
</evidence>
<keyword evidence="1" id="KW-0479">Metal-binding</keyword>
<dbReference type="CDD" id="cd23024">
    <property type="entry name" value="zf-HIT_ZNHIT2-3"/>
    <property type="match status" value="1"/>
</dbReference>
<dbReference type="InterPro" id="IPR007529">
    <property type="entry name" value="Znf_HIT"/>
</dbReference>
<keyword evidence="5" id="KW-1185">Reference proteome</keyword>
<reference evidence="4 5" key="1">
    <citation type="journal article" date="2021" name="Elife">
        <title>Chloroplast acquisition without the gene transfer in kleptoplastic sea slugs, Plakobranchus ocellatus.</title>
        <authorList>
            <person name="Maeda T."/>
            <person name="Takahashi S."/>
            <person name="Yoshida T."/>
            <person name="Shimamura S."/>
            <person name="Takaki Y."/>
            <person name="Nagai Y."/>
            <person name="Toyoda A."/>
            <person name="Suzuki Y."/>
            <person name="Arimoto A."/>
            <person name="Ishii H."/>
            <person name="Satoh N."/>
            <person name="Nishiyama T."/>
            <person name="Hasebe M."/>
            <person name="Maruyama T."/>
            <person name="Minagawa J."/>
            <person name="Obokata J."/>
            <person name="Shigenobu S."/>
        </authorList>
    </citation>
    <scope>NUCLEOTIDE SEQUENCE [LARGE SCALE GENOMIC DNA]</scope>
</reference>